<sequence>MNILLATMLAATMHTPGVVIDDSPTRVQTDIKINMEIMGTLRPKSVSEISSSRWTLDCGGMDREHADWRTVRGYVAPLGIARIRQQAGWARCEKDPGMYDFAWLDQCVLDAKRMGVDVWMELSYGNPAYEGGGGRHLNAGFPSSEEGLAAWDRWVQAIAEHYKGVVIDWCIWNEPNGKTSGNTIEQATDFAVRTAEILRSIIPNARIAAFALTEADPKWIEPFVKELEKRGKAYLFNTIAYHHYKHNPDTGYEEVEESRRIVARHTPNIKLMQGEGGTQSEWCRNGALSNVFWTELTQAKYDLRRSLGDLGHGDDTEVFHLCDLEYRAVKQHYGLLRYGLLKTAGQADGFRVLKVKTAYYAIQNAVSVFNDALECLSPERVGSTLQGVENCVVYDWKDRETDTPVVVFWNASAMPSNDNITRQATVSVTGNPIQNPVWVDLLTGNVYKIDESHIERSKGRTTYSVPVYDSPAFITSQDILTLDKSWFVREGKNMKRYH</sequence>
<evidence type="ECO:0000313" key="1">
    <source>
        <dbReference type="EMBL" id="MEQ2544017.1"/>
    </source>
</evidence>
<dbReference type="InterPro" id="IPR017853">
    <property type="entry name" value="GH"/>
</dbReference>
<dbReference type="Gene3D" id="3.20.20.80">
    <property type="entry name" value="Glycosidases"/>
    <property type="match status" value="1"/>
</dbReference>
<dbReference type="EMBL" id="JBBMFL010000003">
    <property type="protein sequence ID" value="MEQ2544017.1"/>
    <property type="molecule type" value="Genomic_DNA"/>
</dbReference>
<protein>
    <recommendedName>
        <fullName evidence="3">Glycoside hydrolase family 5 domain-containing protein</fullName>
    </recommendedName>
</protein>
<keyword evidence="2" id="KW-1185">Reference proteome</keyword>
<dbReference type="SUPFAM" id="SSF51445">
    <property type="entry name" value="(Trans)glycosidases"/>
    <property type="match status" value="1"/>
</dbReference>
<dbReference type="PANTHER" id="PTHR12631:SF10">
    <property type="entry name" value="BETA-XYLOSIDASE-LIKE PROTEIN-RELATED"/>
    <property type="match status" value="1"/>
</dbReference>
<name>A0ABV1GVC1_9BACT</name>
<reference evidence="1 2" key="1">
    <citation type="submission" date="2024-03" db="EMBL/GenBank/DDBJ databases">
        <title>Human intestinal bacterial collection.</title>
        <authorList>
            <person name="Pauvert C."/>
            <person name="Hitch T.C.A."/>
            <person name="Clavel T."/>
        </authorList>
    </citation>
    <scope>NUCLEOTIDE SEQUENCE [LARGE SCALE GENOMIC DNA]</scope>
    <source>
        <strain evidence="1 2">CLA-KB-H122</strain>
    </source>
</reference>
<evidence type="ECO:0008006" key="3">
    <source>
        <dbReference type="Google" id="ProtNLM"/>
    </source>
</evidence>
<comment type="caution">
    <text evidence="1">The sequence shown here is derived from an EMBL/GenBank/DDBJ whole genome shotgun (WGS) entry which is preliminary data.</text>
</comment>
<dbReference type="RefSeq" id="WP_349093801.1">
    <property type="nucleotide sequence ID" value="NZ_JBBMFL010000003.1"/>
</dbReference>
<organism evidence="1 2">
    <name type="scientific">Alistipes intestinihominis</name>
    <dbReference type="NCBI Taxonomy" id="3133172"/>
    <lineage>
        <taxon>Bacteria</taxon>
        <taxon>Pseudomonadati</taxon>
        <taxon>Bacteroidota</taxon>
        <taxon>Bacteroidia</taxon>
        <taxon>Bacteroidales</taxon>
        <taxon>Rikenellaceae</taxon>
        <taxon>Alistipes</taxon>
    </lineage>
</organism>
<dbReference type="Proteomes" id="UP001460202">
    <property type="component" value="Unassembled WGS sequence"/>
</dbReference>
<proteinExistence type="predicted"/>
<evidence type="ECO:0000313" key="2">
    <source>
        <dbReference type="Proteomes" id="UP001460202"/>
    </source>
</evidence>
<gene>
    <name evidence="1" type="ORF">WMO46_03505</name>
</gene>
<dbReference type="PANTHER" id="PTHR12631">
    <property type="entry name" value="ALPHA-L-IDURONIDASE"/>
    <property type="match status" value="1"/>
</dbReference>
<accession>A0ABV1GVC1</accession>
<dbReference type="InterPro" id="IPR051923">
    <property type="entry name" value="Glycosyl_Hydrolase_39"/>
</dbReference>